<dbReference type="InterPro" id="IPR056924">
    <property type="entry name" value="SH3_Tf2-1"/>
</dbReference>
<dbReference type="InterPro" id="IPR050951">
    <property type="entry name" value="Retrovirus_Pol_polyprotein"/>
</dbReference>
<dbReference type="AlphaFoldDB" id="A0A284RNW9"/>
<protein>
    <recommendedName>
        <fullName evidence="1">Tf2-1-like SH3-like domain-containing protein</fullName>
    </recommendedName>
</protein>
<dbReference type="Proteomes" id="UP000219338">
    <property type="component" value="Unassembled WGS sequence"/>
</dbReference>
<reference evidence="3" key="1">
    <citation type="journal article" date="2017" name="Nat. Ecol. Evol.">
        <title>Genome expansion and lineage-specific genetic innovations in the forest pathogenic fungi Armillaria.</title>
        <authorList>
            <person name="Sipos G."/>
            <person name="Prasanna A.N."/>
            <person name="Walter M.C."/>
            <person name="O'Connor E."/>
            <person name="Balint B."/>
            <person name="Krizsan K."/>
            <person name="Kiss B."/>
            <person name="Hess J."/>
            <person name="Varga T."/>
            <person name="Slot J."/>
            <person name="Riley R."/>
            <person name="Boka B."/>
            <person name="Rigling D."/>
            <person name="Barry K."/>
            <person name="Lee J."/>
            <person name="Mihaltcheva S."/>
            <person name="LaButti K."/>
            <person name="Lipzen A."/>
            <person name="Waldron R."/>
            <person name="Moloney N.M."/>
            <person name="Sperisen C."/>
            <person name="Kredics L."/>
            <person name="Vagvoelgyi C."/>
            <person name="Patrignani A."/>
            <person name="Fitzpatrick D."/>
            <person name="Nagy I."/>
            <person name="Doyle S."/>
            <person name="Anderson J.B."/>
            <person name="Grigoriev I.V."/>
            <person name="Gueldener U."/>
            <person name="Muensterkoetter M."/>
            <person name="Nagy L.G."/>
        </authorList>
    </citation>
    <scope>NUCLEOTIDE SEQUENCE [LARGE SCALE GENOMIC DNA]</scope>
    <source>
        <strain evidence="3">C18/9</strain>
    </source>
</reference>
<dbReference type="PANTHER" id="PTHR37984:SF5">
    <property type="entry name" value="PROTEIN NYNRIN-LIKE"/>
    <property type="match status" value="1"/>
</dbReference>
<dbReference type="Pfam" id="PF24626">
    <property type="entry name" value="SH3_Tf2-1"/>
    <property type="match status" value="1"/>
</dbReference>
<accession>A0A284RNW9</accession>
<proteinExistence type="predicted"/>
<dbReference type="EMBL" id="FUEG01000012">
    <property type="protein sequence ID" value="SJL10449.1"/>
    <property type="molecule type" value="Genomic_DNA"/>
</dbReference>
<gene>
    <name evidence="2" type="ORF">ARMOST_13835</name>
</gene>
<dbReference type="InterPro" id="IPR036397">
    <property type="entry name" value="RNaseH_sf"/>
</dbReference>
<dbReference type="Gene3D" id="3.30.420.10">
    <property type="entry name" value="Ribonuclease H-like superfamily/Ribonuclease H"/>
    <property type="match status" value="1"/>
</dbReference>
<feature type="domain" description="Tf2-1-like SH3-like" evidence="1">
    <location>
        <begin position="170"/>
        <end position="230"/>
    </location>
</feature>
<dbReference type="SUPFAM" id="SSF53098">
    <property type="entry name" value="Ribonuclease H-like"/>
    <property type="match status" value="1"/>
</dbReference>
<organism evidence="2 3">
    <name type="scientific">Armillaria ostoyae</name>
    <name type="common">Armillaria root rot fungus</name>
    <dbReference type="NCBI Taxonomy" id="47428"/>
    <lineage>
        <taxon>Eukaryota</taxon>
        <taxon>Fungi</taxon>
        <taxon>Dikarya</taxon>
        <taxon>Basidiomycota</taxon>
        <taxon>Agaricomycotina</taxon>
        <taxon>Agaricomycetes</taxon>
        <taxon>Agaricomycetidae</taxon>
        <taxon>Agaricales</taxon>
        <taxon>Marasmiineae</taxon>
        <taxon>Physalacriaceae</taxon>
        <taxon>Armillaria</taxon>
    </lineage>
</organism>
<dbReference type="OrthoDB" id="3689183at2759"/>
<dbReference type="PANTHER" id="PTHR37984">
    <property type="entry name" value="PROTEIN CBG26694"/>
    <property type="match status" value="1"/>
</dbReference>
<evidence type="ECO:0000313" key="2">
    <source>
        <dbReference type="EMBL" id="SJL10449.1"/>
    </source>
</evidence>
<keyword evidence="3" id="KW-1185">Reference proteome</keyword>
<dbReference type="InterPro" id="IPR012337">
    <property type="entry name" value="RNaseH-like_sf"/>
</dbReference>
<evidence type="ECO:0000259" key="1">
    <source>
        <dbReference type="Pfam" id="PF24626"/>
    </source>
</evidence>
<dbReference type="GO" id="GO:0003676">
    <property type="term" value="F:nucleic acid binding"/>
    <property type="evidence" value="ECO:0007669"/>
    <property type="project" value="InterPro"/>
</dbReference>
<sequence length="248" mass="28959">MITGLPDSHRNDALLVIVNRFSKAIIPITCNVELLAKGWARILRDHFVSKFMKELYRMLDITANTSTTFHPQTDGQMEQVNQEIEKYLWIFINYRQDNWSDWLPLVEFTHNNRVHNSVRPSPFTSPATMEFIKTTAKIHKETESALKEAAGRMEKQYNKRKRNAIDYQIGDHIWLDATNLHLPRPKKKLNDKRVGLFEILEKAGASIYKLKLPPHWKVHPCFNKKLLTPYTLPAFPNQEEPSPPPRPH</sequence>
<evidence type="ECO:0000313" key="3">
    <source>
        <dbReference type="Proteomes" id="UP000219338"/>
    </source>
</evidence>
<name>A0A284RNW9_ARMOS</name>